<dbReference type="InParanoid" id="M1D8I4"/>
<organism evidence="1 2">
    <name type="scientific">Solanum tuberosum</name>
    <name type="common">Potato</name>
    <dbReference type="NCBI Taxonomy" id="4113"/>
    <lineage>
        <taxon>Eukaryota</taxon>
        <taxon>Viridiplantae</taxon>
        <taxon>Streptophyta</taxon>
        <taxon>Embryophyta</taxon>
        <taxon>Tracheophyta</taxon>
        <taxon>Spermatophyta</taxon>
        <taxon>Magnoliopsida</taxon>
        <taxon>eudicotyledons</taxon>
        <taxon>Gunneridae</taxon>
        <taxon>Pentapetalae</taxon>
        <taxon>asterids</taxon>
        <taxon>lamiids</taxon>
        <taxon>Solanales</taxon>
        <taxon>Solanaceae</taxon>
        <taxon>Solanoideae</taxon>
        <taxon>Solaneae</taxon>
        <taxon>Solanum</taxon>
    </lineage>
</organism>
<dbReference type="AlphaFoldDB" id="M1D8I4"/>
<dbReference type="PaxDb" id="4113-PGSC0003DMT400084987"/>
<evidence type="ECO:0000313" key="1">
    <source>
        <dbReference type="EnsemblPlants" id="PGSC0003DMT400084987"/>
    </source>
</evidence>
<protein>
    <submittedName>
        <fullName evidence="1">Uncharacterized protein</fullName>
    </submittedName>
</protein>
<sequence>MGKLVSTVTTCSRRYRNANGANLGPDNFFIVFGFSQPSPDLDEIGFFKVKGNLVTTGTKEQTLGNSYSFFTILDAKGNLQTATDRPCVGDQ</sequence>
<reference evidence="1" key="2">
    <citation type="submission" date="2015-06" db="UniProtKB">
        <authorList>
            <consortium name="EnsemblPlants"/>
        </authorList>
    </citation>
    <scope>IDENTIFICATION</scope>
    <source>
        <strain evidence="1">DM1-3 516 R44</strain>
    </source>
</reference>
<dbReference type="Gramene" id="PGSC0003DMT400084987">
    <property type="protein sequence ID" value="PGSC0003DMT400084987"/>
    <property type="gene ID" value="PGSC0003DMG400034558"/>
</dbReference>
<accession>M1D8I4</accession>
<evidence type="ECO:0000313" key="2">
    <source>
        <dbReference type="Proteomes" id="UP000011115"/>
    </source>
</evidence>
<keyword evidence="2" id="KW-1185">Reference proteome</keyword>
<proteinExistence type="predicted"/>
<reference evidence="2" key="1">
    <citation type="journal article" date="2011" name="Nature">
        <title>Genome sequence and analysis of the tuber crop potato.</title>
        <authorList>
            <consortium name="The Potato Genome Sequencing Consortium"/>
        </authorList>
    </citation>
    <scope>NUCLEOTIDE SEQUENCE [LARGE SCALE GENOMIC DNA]</scope>
    <source>
        <strain evidence="2">cv. DM1-3 516 R44</strain>
    </source>
</reference>
<dbReference type="Proteomes" id="UP000011115">
    <property type="component" value="Unassembled WGS sequence"/>
</dbReference>
<dbReference type="EnsemblPlants" id="PGSC0003DMT400084987">
    <property type="protein sequence ID" value="PGSC0003DMT400084987"/>
    <property type="gene ID" value="PGSC0003DMG400034558"/>
</dbReference>
<name>M1D8I4_SOLTU</name>
<dbReference type="HOGENOM" id="CLU_2431265_0_0_1"/>